<protein>
    <submittedName>
        <fullName evidence="2">Uncharacterized protein</fullName>
    </submittedName>
</protein>
<dbReference type="KEGG" id="cart:PA27867_4001"/>
<dbReference type="OrthoDB" id="5113731at2"/>
<evidence type="ECO:0000256" key="1">
    <source>
        <dbReference type="SAM" id="MobiDB-lite"/>
    </source>
</evidence>
<dbReference type="AlphaFoldDB" id="A0A1B1BQK4"/>
<keyword evidence="3" id="KW-1185">Reference proteome</keyword>
<dbReference type="EMBL" id="CP016284">
    <property type="protein sequence ID" value="ANP74907.1"/>
    <property type="molecule type" value="Genomic_DNA"/>
</dbReference>
<proteinExistence type="predicted"/>
<organism evidence="2 3">
    <name type="scientific">Cryobacterium arcticum</name>
    <dbReference type="NCBI Taxonomy" id="670052"/>
    <lineage>
        <taxon>Bacteria</taxon>
        <taxon>Bacillati</taxon>
        <taxon>Actinomycetota</taxon>
        <taxon>Actinomycetes</taxon>
        <taxon>Micrococcales</taxon>
        <taxon>Microbacteriaceae</taxon>
        <taxon>Cryobacterium</taxon>
    </lineage>
</organism>
<geneLocation type="plasmid" evidence="3">
    <name>pp27867_2</name>
</geneLocation>
<reference evidence="2 3" key="1">
    <citation type="submission" date="2016-06" db="EMBL/GenBank/DDBJ databases">
        <title>Genome sequencing of Cryobacterium arcticum PAMC 27867.</title>
        <authorList>
            <person name="Lee J."/>
            <person name="Kim O.-S."/>
        </authorList>
    </citation>
    <scope>NUCLEOTIDE SEQUENCE [LARGE SCALE GENOMIC DNA]</scope>
    <source>
        <strain evidence="2 3">PAMC 27867</strain>
        <plasmid evidence="3">pp27867_2</plasmid>
    </source>
</reference>
<evidence type="ECO:0000313" key="2">
    <source>
        <dbReference type="EMBL" id="ANP74907.1"/>
    </source>
</evidence>
<dbReference type="RefSeq" id="WP_066600782.1">
    <property type="nucleotide sequence ID" value="NZ_CP016284.1"/>
</dbReference>
<gene>
    <name evidence="2" type="ORF">PA27867_4001</name>
</gene>
<sequence length="109" mass="11423">MLGIQWSCSRAPHPGQDEHRATIKTAGDGPAGAVAIAWTYQYATDAQHGDVDVDHAAPSQSITVTLSFPDRAARGVNAAAMIRSMIDAGLGHFWEGDQDDVTASSTATT</sequence>
<feature type="region of interest" description="Disordered" evidence="1">
    <location>
        <begin position="1"/>
        <end position="21"/>
    </location>
</feature>
<accession>A0A1B1BQK4</accession>
<dbReference type="Proteomes" id="UP000092582">
    <property type="component" value="Plasmid pP27867_2"/>
</dbReference>
<keyword evidence="2" id="KW-0614">Plasmid</keyword>
<name>A0A1B1BQK4_9MICO</name>
<evidence type="ECO:0000313" key="3">
    <source>
        <dbReference type="Proteomes" id="UP000092582"/>
    </source>
</evidence>